<dbReference type="InterPro" id="IPR044925">
    <property type="entry name" value="His-Me_finger_sf"/>
</dbReference>
<gene>
    <name evidence="2" type="ORF">DW206_22680</name>
</gene>
<proteinExistence type="predicted"/>
<dbReference type="Gene3D" id="3.90.75.20">
    <property type="match status" value="1"/>
</dbReference>
<accession>A0A414WSA1</accession>
<evidence type="ECO:0000259" key="1">
    <source>
        <dbReference type="Pfam" id="PF13392"/>
    </source>
</evidence>
<reference evidence="2 3" key="1">
    <citation type="submission" date="2018-08" db="EMBL/GenBank/DDBJ databases">
        <title>A genome reference for cultivated species of the human gut microbiota.</title>
        <authorList>
            <person name="Zou Y."/>
            <person name="Xue W."/>
            <person name="Luo G."/>
        </authorList>
    </citation>
    <scope>NUCLEOTIDE SEQUENCE [LARGE SCALE GENOMIC DNA]</scope>
    <source>
        <strain evidence="2 3">AM17-48</strain>
    </source>
</reference>
<feature type="domain" description="HNH nuclease" evidence="1">
    <location>
        <begin position="53"/>
        <end position="100"/>
    </location>
</feature>
<dbReference type="EMBL" id="QRJR01000034">
    <property type="protein sequence ID" value="RHH40368.1"/>
    <property type="molecule type" value="Genomic_DNA"/>
</dbReference>
<dbReference type="SUPFAM" id="SSF54060">
    <property type="entry name" value="His-Me finger endonucleases"/>
    <property type="match status" value="1"/>
</dbReference>
<organism evidence="2 3">
    <name type="scientific">Bacteroides ovatus</name>
    <dbReference type="NCBI Taxonomy" id="28116"/>
    <lineage>
        <taxon>Bacteria</taxon>
        <taxon>Pseudomonadati</taxon>
        <taxon>Bacteroidota</taxon>
        <taxon>Bacteroidia</taxon>
        <taxon>Bacteroidales</taxon>
        <taxon>Bacteroidaceae</taxon>
        <taxon>Bacteroides</taxon>
    </lineage>
</organism>
<dbReference type="RefSeq" id="WP_118299753.1">
    <property type="nucleotide sequence ID" value="NZ_QRJR01000034.1"/>
</dbReference>
<dbReference type="InterPro" id="IPR003615">
    <property type="entry name" value="HNH_nuc"/>
</dbReference>
<comment type="caution">
    <text evidence="2">The sequence shown here is derived from an EMBL/GenBank/DDBJ whole genome shotgun (WGS) entry which is preliminary data.</text>
</comment>
<name>A0A414WSA1_BACOV</name>
<dbReference type="AlphaFoldDB" id="A0A414WSA1"/>
<dbReference type="Pfam" id="PF13392">
    <property type="entry name" value="HNH_3"/>
    <property type="match status" value="1"/>
</dbReference>
<evidence type="ECO:0000313" key="2">
    <source>
        <dbReference type="EMBL" id="RHH40368.1"/>
    </source>
</evidence>
<evidence type="ECO:0000313" key="3">
    <source>
        <dbReference type="Proteomes" id="UP000283329"/>
    </source>
</evidence>
<dbReference type="Proteomes" id="UP000283329">
    <property type="component" value="Unassembled WGS sequence"/>
</dbReference>
<protein>
    <recommendedName>
        <fullName evidence="1">HNH nuclease domain-containing protein</fullName>
    </recommendedName>
</protein>
<sequence length="169" mass="19211">MKSRYEILAKDKGYYVDSQGNAFSARGKKVGTRGSDPYMYIGIRVSETKVIKVYVHRLQAYQKFGDAIFDKGIEVRHLNGDSFDNSYENIAIGTPFENAMDKAKETRMRCAKKASEAIKKYSDELAQQIQLEYSKGSNYRELMKKYSISSKGTLNYILKRNISRNGAVG</sequence>